<dbReference type="Proteomes" id="UP000016666">
    <property type="component" value="Unassembled WGS sequence"/>
</dbReference>
<evidence type="ECO:0000313" key="2">
    <source>
        <dbReference type="Proteomes" id="UP000016666"/>
    </source>
</evidence>
<proteinExistence type="predicted"/>
<organism evidence="1 2">
    <name type="scientific">Anas platyrhynchos platyrhynchos</name>
    <name type="common">Northern mallard</name>
    <dbReference type="NCBI Taxonomy" id="8840"/>
    <lineage>
        <taxon>Eukaryota</taxon>
        <taxon>Metazoa</taxon>
        <taxon>Chordata</taxon>
        <taxon>Craniata</taxon>
        <taxon>Vertebrata</taxon>
        <taxon>Euteleostomi</taxon>
        <taxon>Archelosauria</taxon>
        <taxon>Archosauria</taxon>
        <taxon>Dinosauria</taxon>
        <taxon>Saurischia</taxon>
        <taxon>Theropoda</taxon>
        <taxon>Coelurosauria</taxon>
        <taxon>Aves</taxon>
        <taxon>Neognathae</taxon>
        <taxon>Galloanserae</taxon>
        <taxon>Anseriformes</taxon>
        <taxon>Anatidae</taxon>
        <taxon>Anatinae</taxon>
        <taxon>Anas</taxon>
    </lineage>
</organism>
<keyword evidence="2" id="KW-1185">Reference proteome</keyword>
<dbReference type="SUPFAM" id="SSF56281">
    <property type="entry name" value="Metallo-hydrolase/oxidoreductase"/>
    <property type="match status" value="1"/>
</dbReference>
<dbReference type="STRING" id="8840.ENSAPLP00000026478"/>
<name>A0A493TL30_ANAPP</name>
<dbReference type="Ensembl" id="ENSAPLT00000041024.1">
    <property type="protein sequence ID" value="ENSAPLP00000026478.1"/>
    <property type="gene ID" value="ENSAPLG00000018505.1"/>
</dbReference>
<reference evidence="1" key="3">
    <citation type="submission" date="2025-09" db="UniProtKB">
        <authorList>
            <consortium name="Ensembl"/>
        </authorList>
    </citation>
    <scope>IDENTIFICATION</scope>
</reference>
<dbReference type="AlphaFoldDB" id="A0A493TL30"/>
<evidence type="ECO:0000313" key="1">
    <source>
        <dbReference type="Ensembl" id="ENSAPLP00000026478.1"/>
    </source>
</evidence>
<reference evidence="2" key="1">
    <citation type="submission" date="2017-10" db="EMBL/GenBank/DDBJ databases">
        <title>A new Pekin duck reference genome.</title>
        <authorList>
            <person name="Hou Z.-C."/>
            <person name="Zhou Z.-K."/>
            <person name="Zhu F."/>
            <person name="Hou S.-S."/>
        </authorList>
    </citation>
    <scope>NUCLEOTIDE SEQUENCE [LARGE SCALE GENOMIC DNA]</scope>
</reference>
<accession>A0A493TL30</accession>
<protein>
    <submittedName>
        <fullName evidence="1">Uncharacterized protein</fullName>
    </submittedName>
</protein>
<dbReference type="InterPro" id="IPR036866">
    <property type="entry name" value="RibonucZ/Hydroxyglut_hydro"/>
</dbReference>
<reference evidence="1" key="2">
    <citation type="submission" date="2025-08" db="UniProtKB">
        <authorList>
            <consortium name="Ensembl"/>
        </authorList>
    </citation>
    <scope>IDENTIFICATION</scope>
</reference>
<sequence>MPIQGVPWDCPKTNLGAGQEVGRSCIILEFKGRKIMMLQVKSSSSLKSTRRGRFCSFLEQYSIHDSELSCWFSL</sequence>